<accession>A0A511MUI8</accession>
<organism evidence="1 2">
    <name type="scientific">Nocardia ninae NBRC 108245</name>
    <dbReference type="NCBI Taxonomy" id="1210091"/>
    <lineage>
        <taxon>Bacteria</taxon>
        <taxon>Bacillati</taxon>
        <taxon>Actinomycetota</taxon>
        <taxon>Actinomycetes</taxon>
        <taxon>Mycobacteriales</taxon>
        <taxon>Nocardiaceae</taxon>
        <taxon>Nocardia</taxon>
    </lineage>
</organism>
<proteinExistence type="predicted"/>
<name>A0A511MUI8_9NOCA</name>
<comment type="caution">
    <text evidence="1">The sequence shown here is derived from an EMBL/GenBank/DDBJ whole genome shotgun (WGS) entry which is preliminary data.</text>
</comment>
<dbReference type="AlphaFoldDB" id="A0A511MUI8"/>
<sequence>MDRFTGRAYSAQLLRADLHRFTAVMLTNITETDQEPATDPEC</sequence>
<dbReference type="Proteomes" id="UP000321424">
    <property type="component" value="Unassembled WGS sequence"/>
</dbReference>
<keyword evidence="2" id="KW-1185">Reference proteome</keyword>
<evidence type="ECO:0000313" key="1">
    <source>
        <dbReference type="EMBL" id="GEM43817.1"/>
    </source>
</evidence>
<dbReference type="EMBL" id="BJXA01000116">
    <property type="protein sequence ID" value="GEM43817.1"/>
    <property type="molecule type" value="Genomic_DNA"/>
</dbReference>
<protein>
    <submittedName>
        <fullName evidence="1">Uncharacterized protein</fullName>
    </submittedName>
</protein>
<evidence type="ECO:0000313" key="2">
    <source>
        <dbReference type="Proteomes" id="UP000321424"/>
    </source>
</evidence>
<reference evidence="1 2" key="1">
    <citation type="submission" date="2019-07" db="EMBL/GenBank/DDBJ databases">
        <title>Whole genome shotgun sequence of Nocardia ninae NBRC 108245.</title>
        <authorList>
            <person name="Hosoyama A."/>
            <person name="Uohara A."/>
            <person name="Ohji S."/>
            <person name="Ichikawa N."/>
        </authorList>
    </citation>
    <scope>NUCLEOTIDE SEQUENCE [LARGE SCALE GENOMIC DNA]</scope>
    <source>
        <strain evidence="1 2">NBRC 108245</strain>
    </source>
</reference>
<gene>
    <name evidence="1" type="ORF">NN4_83360</name>
</gene>
<dbReference type="RefSeq" id="WP_281289466.1">
    <property type="nucleotide sequence ID" value="NZ_BJXA01000116.1"/>
</dbReference>